<feature type="transmembrane region" description="Helical" evidence="1">
    <location>
        <begin position="227"/>
        <end position="247"/>
    </location>
</feature>
<reference evidence="2 3" key="1">
    <citation type="submission" date="2019-02" db="EMBL/GenBank/DDBJ databases">
        <title>Deep-cultivation of Planctomycetes and their phenomic and genomic characterization uncovers novel biology.</title>
        <authorList>
            <person name="Wiegand S."/>
            <person name="Jogler M."/>
            <person name="Boedeker C."/>
            <person name="Pinto D."/>
            <person name="Vollmers J."/>
            <person name="Rivas-Marin E."/>
            <person name="Kohn T."/>
            <person name="Peeters S.H."/>
            <person name="Heuer A."/>
            <person name="Rast P."/>
            <person name="Oberbeckmann S."/>
            <person name="Bunk B."/>
            <person name="Jeske O."/>
            <person name="Meyerdierks A."/>
            <person name="Storesund J.E."/>
            <person name="Kallscheuer N."/>
            <person name="Luecker S."/>
            <person name="Lage O.M."/>
            <person name="Pohl T."/>
            <person name="Merkel B.J."/>
            <person name="Hornburger P."/>
            <person name="Mueller R.-W."/>
            <person name="Bruemmer F."/>
            <person name="Labrenz M."/>
            <person name="Spormann A.M."/>
            <person name="Op den Camp H."/>
            <person name="Overmann J."/>
            <person name="Amann R."/>
            <person name="Jetten M.S.M."/>
            <person name="Mascher T."/>
            <person name="Medema M.H."/>
            <person name="Devos D.P."/>
            <person name="Kaster A.-K."/>
            <person name="Ovreas L."/>
            <person name="Rohde M."/>
            <person name="Galperin M.Y."/>
            <person name="Jogler C."/>
        </authorList>
    </citation>
    <scope>NUCLEOTIDE SEQUENCE [LARGE SCALE GENOMIC DNA]</scope>
    <source>
        <strain evidence="2 3">Pla163</strain>
    </source>
</reference>
<evidence type="ECO:0000313" key="3">
    <source>
        <dbReference type="Proteomes" id="UP000319342"/>
    </source>
</evidence>
<keyword evidence="1" id="KW-1133">Transmembrane helix</keyword>
<evidence type="ECO:0000313" key="2">
    <source>
        <dbReference type="EMBL" id="QDU85160.1"/>
    </source>
</evidence>
<accession>A0A518D124</accession>
<protein>
    <recommendedName>
        <fullName evidence="4">Glycosyltransferase RgtA/B/C/D-like domain-containing protein</fullName>
    </recommendedName>
</protein>
<name>A0A518D124_9BACT</name>
<dbReference type="Proteomes" id="UP000319342">
    <property type="component" value="Chromosome"/>
</dbReference>
<feature type="transmembrane region" description="Helical" evidence="1">
    <location>
        <begin position="483"/>
        <end position="504"/>
    </location>
</feature>
<evidence type="ECO:0008006" key="4">
    <source>
        <dbReference type="Google" id="ProtNLM"/>
    </source>
</evidence>
<feature type="transmembrane region" description="Helical" evidence="1">
    <location>
        <begin position="416"/>
        <end position="436"/>
    </location>
</feature>
<feature type="transmembrane region" description="Helical" evidence="1">
    <location>
        <begin position="549"/>
        <end position="566"/>
    </location>
</feature>
<feature type="transmembrane region" description="Helical" evidence="1">
    <location>
        <begin position="313"/>
        <end position="332"/>
    </location>
</feature>
<organism evidence="2 3">
    <name type="scientific">Rohdeia mirabilis</name>
    <dbReference type="NCBI Taxonomy" id="2528008"/>
    <lineage>
        <taxon>Bacteria</taxon>
        <taxon>Pseudomonadati</taxon>
        <taxon>Planctomycetota</taxon>
        <taxon>Planctomycetia</taxon>
        <taxon>Planctomycetia incertae sedis</taxon>
        <taxon>Rohdeia</taxon>
    </lineage>
</organism>
<evidence type="ECO:0000256" key="1">
    <source>
        <dbReference type="SAM" id="Phobius"/>
    </source>
</evidence>
<feature type="transmembrane region" description="Helical" evidence="1">
    <location>
        <begin position="201"/>
        <end position="221"/>
    </location>
</feature>
<feature type="transmembrane region" description="Helical" evidence="1">
    <location>
        <begin position="384"/>
        <end position="404"/>
    </location>
</feature>
<keyword evidence="1" id="KW-0812">Transmembrane</keyword>
<dbReference type="AlphaFoldDB" id="A0A518D124"/>
<sequence>MLLAILGLVLTLLVPGLLAARLFVGGEERTSVSAFEFVAIAAALGALVTGVVAQLLAWALVWTPTSFYLVLAAVCTLAVVLAQRRQLAFPKVRAGAWDVVAVAVIAVLASRYLPMAEHVFGSSDEGIYPCAAMEVVHSGGVTFADPVLNAIPSDWRLVTNNDFLPGFYGLDREARTWSTPHGLHMLPSFMAVLHALGGREFMLLAPLVLTIVALAALWLLVRRLAGPVPALLCTVAFGVNPLSVFFAKITFAESMSAAFLFAGFAAFACAWPRDESVDPIAGPGAGDVPEHRIHGGWLFAAGLLLGGVNHAKIDFFLMPWAVLVGVVMLVWVQRDRRGALPFVAGYGLMFVLAVVYAATDHWVYYYAQFFNTQMYADGRNRNMYLAGVFVPMVSTAIVLARPSLVRAIGTAIRPRAVTIAVGVVTSLAAAYLLWGVPLRLEWHELLAATPDALPAWKKSLALAPDLSPYSGTPTFTELTIPTLGLYVTDLAALLGVVGAFVLLLRRDRGAIAPFVLFFFAQTAMLVLISGKIDYTAGNFHSPGRRFLGISGPGAVIMAIVPWFLLARGLRWGHVLRLVGVWIAVHVAFVGDEASRALRESPLWDRTFEDVDAIVAQLPPNAVLLSFEETLATRYQIPLRFFGRVPALWLYDGALPEHLSMLVEHLREQGHHPVLITGQETPDELPAKRHMMAVLDPFGYSTYQVTENTYAQIRGGLPGVDDFVPWCPILEFHGATARPVEPALEDASR</sequence>
<keyword evidence="3" id="KW-1185">Reference proteome</keyword>
<feature type="transmembrane region" description="Helical" evidence="1">
    <location>
        <begin position="94"/>
        <end position="113"/>
    </location>
</feature>
<dbReference type="RefSeq" id="WP_145188008.1">
    <property type="nucleotide sequence ID" value="NZ_CP036290.1"/>
</dbReference>
<feature type="transmembrane region" description="Helical" evidence="1">
    <location>
        <begin position="35"/>
        <end position="58"/>
    </location>
</feature>
<feature type="transmembrane region" description="Helical" evidence="1">
    <location>
        <begin position="339"/>
        <end position="364"/>
    </location>
</feature>
<dbReference type="EMBL" id="CP036290">
    <property type="protein sequence ID" value="QDU85160.1"/>
    <property type="molecule type" value="Genomic_DNA"/>
</dbReference>
<feature type="transmembrane region" description="Helical" evidence="1">
    <location>
        <begin position="511"/>
        <end position="529"/>
    </location>
</feature>
<proteinExistence type="predicted"/>
<feature type="transmembrane region" description="Helical" evidence="1">
    <location>
        <begin position="65"/>
        <end position="82"/>
    </location>
</feature>
<feature type="transmembrane region" description="Helical" evidence="1">
    <location>
        <begin position="573"/>
        <end position="590"/>
    </location>
</feature>
<gene>
    <name evidence="2" type="ORF">Pla163_22860</name>
</gene>
<keyword evidence="1" id="KW-0472">Membrane</keyword>